<evidence type="ECO:0000256" key="5">
    <source>
        <dbReference type="ARBA" id="ARBA00022984"/>
    </source>
</evidence>
<gene>
    <name evidence="9" type="ORF">APE01nite_05460</name>
</gene>
<accession>A0A4Y3TTE4</accession>
<dbReference type="GO" id="GO:0008360">
    <property type="term" value="P:regulation of cell shape"/>
    <property type="evidence" value="ECO:0007669"/>
    <property type="project" value="UniProtKB-UniRule"/>
</dbReference>
<evidence type="ECO:0000256" key="6">
    <source>
        <dbReference type="ARBA" id="ARBA00023316"/>
    </source>
</evidence>
<dbReference type="GO" id="GO:0016740">
    <property type="term" value="F:transferase activity"/>
    <property type="evidence" value="ECO:0007669"/>
    <property type="project" value="UniProtKB-KW"/>
</dbReference>
<keyword evidence="5 7" id="KW-0573">Peptidoglycan synthesis</keyword>
<feature type="active site" description="Nucleophile" evidence="7">
    <location>
        <position position="76"/>
    </location>
</feature>
<evidence type="ECO:0000259" key="8">
    <source>
        <dbReference type="PROSITE" id="PS52029"/>
    </source>
</evidence>
<name>A0A4Y3TTE4_9PROT</name>
<dbReference type="PANTHER" id="PTHR36699:SF1">
    <property type="entry name" value="L,D-TRANSPEPTIDASE YAFK-RELATED"/>
    <property type="match status" value="1"/>
</dbReference>
<dbReference type="GO" id="GO:0071555">
    <property type="term" value="P:cell wall organization"/>
    <property type="evidence" value="ECO:0007669"/>
    <property type="project" value="UniProtKB-UniRule"/>
</dbReference>
<feature type="domain" description="L,D-TPase catalytic" evidence="8">
    <location>
        <begin position="1"/>
        <end position="100"/>
    </location>
</feature>
<dbReference type="PANTHER" id="PTHR36699">
    <property type="entry name" value="LD-TRANSPEPTIDASE"/>
    <property type="match status" value="1"/>
</dbReference>
<dbReference type="Gene3D" id="2.40.440.10">
    <property type="entry name" value="L,D-transpeptidase catalytic domain-like"/>
    <property type="match status" value="1"/>
</dbReference>
<keyword evidence="6 7" id="KW-0961">Cell wall biogenesis/degradation</keyword>
<proteinExistence type="inferred from homology"/>
<dbReference type="UniPathway" id="UPA00219"/>
<dbReference type="CDD" id="cd16913">
    <property type="entry name" value="YkuD_like"/>
    <property type="match status" value="1"/>
</dbReference>
<comment type="pathway">
    <text evidence="1 7">Cell wall biogenesis; peptidoglycan biosynthesis.</text>
</comment>
<evidence type="ECO:0000256" key="3">
    <source>
        <dbReference type="ARBA" id="ARBA00022679"/>
    </source>
</evidence>
<comment type="similarity">
    <text evidence="2">Belongs to the YkuD family.</text>
</comment>
<keyword evidence="3" id="KW-0808">Transferase</keyword>
<dbReference type="GO" id="GO:0009252">
    <property type="term" value="P:peptidoglycan biosynthetic process"/>
    <property type="evidence" value="ECO:0007669"/>
    <property type="project" value="UniProtKB-UniPathway"/>
</dbReference>
<evidence type="ECO:0000313" key="10">
    <source>
        <dbReference type="Proteomes" id="UP000317730"/>
    </source>
</evidence>
<sequence>MAGDDKVPEGTYHIVGRNPRSAFHLSLRIGYPTEQQKRIAQGLGVDPGGDVMIHGIRNGLGWLGGLHTKVDWTRGCIAVTDFEIEEIWELVPDGTPIEIKA</sequence>
<dbReference type="AlphaFoldDB" id="A0A4Y3TTE4"/>
<comment type="caution">
    <text evidence="9">The sequence shown here is derived from an EMBL/GenBank/DDBJ whole genome shotgun (WGS) entry which is preliminary data.</text>
</comment>
<dbReference type="PROSITE" id="PS52029">
    <property type="entry name" value="LD_TPASE"/>
    <property type="match status" value="1"/>
</dbReference>
<evidence type="ECO:0000256" key="2">
    <source>
        <dbReference type="ARBA" id="ARBA00005992"/>
    </source>
</evidence>
<dbReference type="Proteomes" id="UP000317730">
    <property type="component" value="Unassembled WGS sequence"/>
</dbReference>
<feature type="active site" description="Proton donor/acceptor" evidence="7">
    <location>
        <position position="54"/>
    </location>
</feature>
<dbReference type="InterPro" id="IPR005490">
    <property type="entry name" value="LD_TPept_cat_dom"/>
</dbReference>
<dbReference type="Pfam" id="PF03734">
    <property type="entry name" value="YkuD"/>
    <property type="match status" value="1"/>
</dbReference>
<dbReference type="EMBL" id="BJMV01000002">
    <property type="protein sequence ID" value="GEB84749.1"/>
    <property type="molecule type" value="Genomic_DNA"/>
</dbReference>
<organism evidence="9 10">
    <name type="scientific">Acetobacter peroxydans</name>
    <dbReference type="NCBI Taxonomy" id="104098"/>
    <lineage>
        <taxon>Bacteria</taxon>
        <taxon>Pseudomonadati</taxon>
        <taxon>Pseudomonadota</taxon>
        <taxon>Alphaproteobacteria</taxon>
        <taxon>Acetobacterales</taxon>
        <taxon>Acetobacteraceae</taxon>
        <taxon>Acetobacter</taxon>
    </lineage>
</organism>
<evidence type="ECO:0000313" key="9">
    <source>
        <dbReference type="EMBL" id="GEB84749.1"/>
    </source>
</evidence>
<evidence type="ECO:0000256" key="4">
    <source>
        <dbReference type="ARBA" id="ARBA00022960"/>
    </source>
</evidence>
<reference evidence="9 10" key="1">
    <citation type="submission" date="2019-06" db="EMBL/GenBank/DDBJ databases">
        <title>Whole genome shotgun sequence of Acetobacter peroxydans NBRC 13755.</title>
        <authorList>
            <person name="Hosoyama A."/>
            <person name="Uohara A."/>
            <person name="Ohji S."/>
            <person name="Ichikawa N."/>
        </authorList>
    </citation>
    <scope>NUCLEOTIDE SEQUENCE [LARGE SCALE GENOMIC DNA]</scope>
    <source>
        <strain evidence="9 10">NBRC 13755</strain>
    </source>
</reference>
<dbReference type="GO" id="GO:0004180">
    <property type="term" value="F:carboxypeptidase activity"/>
    <property type="evidence" value="ECO:0007669"/>
    <property type="project" value="UniProtKB-ARBA"/>
</dbReference>
<keyword evidence="10" id="KW-1185">Reference proteome</keyword>
<evidence type="ECO:0000256" key="7">
    <source>
        <dbReference type="PROSITE-ProRule" id="PRU01373"/>
    </source>
</evidence>
<keyword evidence="4 7" id="KW-0133">Cell shape</keyword>
<dbReference type="InterPro" id="IPR038063">
    <property type="entry name" value="Transpep_catalytic_dom"/>
</dbReference>
<evidence type="ECO:0000256" key="1">
    <source>
        <dbReference type="ARBA" id="ARBA00004752"/>
    </source>
</evidence>
<protein>
    <recommendedName>
        <fullName evidence="8">L,D-TPase catalytic domain-containing protein</fullName>
    </recommendedName>
</protein>
<dbReference type="SUPFAM" id="SSF141523">
    <property type="entry name" value="L,D-transpeptidase catalytic domain-like"/>
    <property type="match status" value="1"/>
</dbReference>